<name>A0ABD1NGV9_9FABA</name>
<comment type="caution">
    <text evidence="1">The sequence shown here is derived from an EMBL/GenBank/DDBJ whole genome shotgun (WGS) entry which is preliminary data.</text>
</comment>
<organism evidence="1 2">
    <name type="scientific">Flemingia macrophylla</name>
    <dbReference type="NCBI Taxonomy" id="520843"/>
    <lineage>
        <taxon>Eukaryota</taxon>
        <taxon>Viridiplantae</taxon>
        <taxon>Streptophyta</taxon>
        <taxon>Embryophyta</taxon>
        <taxon>Tracheophyta</taxon>
        <taxon>Spermatophyta</taxon>
        <taxon>Magnoliopsida</taxon>
        <taxon>eudicotyledons</taxon>
        <taxon>Gunneridae</taxon>
        <taxon>Pentapetalae</taxon>
        <taxon>rosids</taxon>
        <taxon>fabids</taxon>
        <taxon>Fabales</taxon>
        <taxon>Fabaceae</taxon>
        <taxon>Papilionoideae</taxon>
        <taxon>50 kb inversion clade</taxon>
        <taxon>NPAAA clade</taxon>
        <taxon>indigoferoid/millettioid clade</taxon>
        <taxon>Phaseoleae</taxon>
        <taxon>Flemingia</taxon>
    </lineage>
</organism>
<keyword evidence="2" id="KW-1185">Reference proteome</keyword>
<accession>A0ABD1NGV9</accession>
<evidence type="ECO:0000313" key="2">
    <source>
        <dbReference type="Proteomes" id="UP001603857"/>
    </source>
</evidence>
<proteinExistence type="predicted"/>
<dbReference type="EMBL" id="JBGMDY010000001">
    <property type="protein sequence ID" value="KAL2347368.1"/>
    <property type="molecule type" value="Genomic_DNA"/>
</dbReference>
<gene>
    <name evidence="1" type="ORF">Fmac_001368</name>
</gene>
<evidence type="ECO:0000313" key="1">
    <source>
        <dbReference type="EMBL" id="KAL2347368.1"/>
    </source>
</evidence>
<reference evidence="1 2" key="1">
    <citation type="submission" date="2024-08" db="EMBL/GenBank/DDBJ databases">
        <title>Insights into the chromosomal genome structure of Flemingia macrophylla.</title>
        <authorList>
            <person name="Ding Y."/>
            <person name="Zhao Y."/>
            <person name="Bi W."/>
            <person name="Wu M."/>
            <person name="Zhao G."/>
            <person name="Gong Y."/>
            <person name="Li W."/>
            <person name="Zhang P."/>
        </authorList>
    </citation>
    <scope>NUCLEOTIDE SEQUENCE [LARGE SCALE GENOMIC DNA]</scope>
    <source>
        <strain evidence="1">DYQJB</strain>
        <tissue evidence="1">Leaf</tissue>
    </source>
</reference>
<protein>
    <submittedName>
        <fullName evidence="1">Uncharacterized protein</fullName>
    </submittedName>
</protein>
<sequence length="95" mass="10906">MHGFCCWMSVYQFSSDIVLINKRTSMRLKLVRSMKDDNGTELGEKPDMVELGVNCQRAYTFCSGAVYGVVVLRDREEGADIERRKPLEIDPKTRN</sequence>
<dbReference type="Proteomes" id="UP001603857">
    <property type="component" value="Unassembled WGS sequence"/>
</dbReference>
<dbReference type="AlphaFoldDB" id="A0ABD1NGV9"/>